<feature type="compositionally biased region" description="Low complexity" evidence="6">
    <location>
        <begin position="58"/>
        <end position="75"/>
    </location>
</feature>
<evidence type="ECO:0000313" key="8">
    <source>
        <dbReference type="EMBL" id="NNJ24406.1"/>
    </source>
</evidence>
<dbReference type="SMART" id="SM00220">
    <property type="entry name" value="S_TKc"/>
    <property type="match status" value="1"/>
</dbReference>
<dbReference type="Proteomes" id="UP000609651">
    <property type="component" value="Unassembled WGS sequence"/>
</dbReference>
<feature type="region of interest" description="Disordered" evidence="6">
    <location>
        <begin position="1"/>
        <end position="76"/>
    </location>
</feature>
<dbReference type="InterPro" id="IPR011009">
    <property type="entry name" value="Kinase-like_dom_sf"/>
</dbReference>
<keyword evidence="2 5" id="KW-0547">Nucleotide-binding</keyword>
<gene>
    <name evidence="8" type="primary">pknD_2</name>
    <name evidence="8" type="ORF">LzC2_04630</name>
</gene>
<evidence type="ECO:0000313" key="9">
    <source>
        <dbReference type="Proteomes" id="UP000609651"/>
    </source>
</evidence>
<evidence type="ECO:0000256" key="1">
    <source>
        <dbReference type="ARBA" id="ARBA00022679"/>
    </source>
</evidence>
<evidence type="ECO:0000256" key="3">
    <source>
        <dbReference type="ARBA" id="ARBA00022777"/>
    </source>
</evidence>
<dbReference type="PROSITE" id="PS00107">
    <property type="entry name" value="PROTEIN_KINASE_ATP"/>
    <property type="match status" value="1"/>
</dbReference>
<proteinExistence type="predicted"/>
<dbReference type="SUPFAM" id="SSF56112">
    <property type="entry name" value="Protein kinase-like (PK-like)"/>
    <property type="match status" value="1"/>
</dbReference>
<dbReference type="PANTHER" id="PTHR43289">
    <property type="entry name" value="MITOGEN-ACTIVATED PROTEIN KINASE KINASE KINASE 20-RELATED"/>
    <property type="match status" value="1"/>
</dbReference>
<dbReference type="PROSITE" id="PS00108">
    <property type="entry name" value="PROTEIN_KINASE_ST"/>
    <property type="match status" value="1"/>
</dbReference>
<organism evidence="8 9">
    <name type="scientific">Alienimonas chondri</name>
    <dbReference type="NCBI Taxonomy" id="2681879"/>
    <lineage>
        <taxon>Bacteria</taxon>
        <taxon>Pseudomonadati</taxon>
        <taxon>Planctomycetota</taxon>
        <taxon>Planctomycetia</taxon>
        <taxon>Planctomycetales</taxon>
        <taxon>Planctomycetaceae</taxon>
        <taxon>Alienimonas</taxon>
    </lineage>
</organism>
<dbReference type="Pfam" id="PF00069">
    <property type="entry name" value="Pkinase"/>
    <property type="match status" value="1"/>
</dbReference>
<evidence type="ECO:0000256" key="2">
    <source>
        <dbReference type="ARBA" id="ARBA00022741"/>
    </source>
</evidence>
<dbReference type="InterPro" id="IPR017441">
    <property type="entry name" value="Protein_kinase_ATP_BS"/>
</dbReference>
<comment type="caution">
    <text evidence="8">The sequence shown here is derived from an EMBL/GenBank/DDBJ whole genome shotgun (WGS) entry which is preliminary data.</text>
</comment>
<dbReference type="GO" id="GO:0004674">
    <property type="term" value="F:protein serine/threonine kinase activity"/>
    <property type="evidence" value="ECO:0007669"/>
    <property type="project" value="UniProtKB-EC"/>
</dbReference>
<name>A0ABX1VBI3_9PLAN</name>
<feature type="region of interest" description="Disordered" evidence="6">
    <location>
        <begin position="408"/>
        <end position="432"/>
    </location>
</feature>
<evidence type="ECO:0000256" key="5">
    <source>
        <dbReference type="PROSITE-ProRule" id="PRU10141"/>
    </source>
</evidence>
<keyword evidence="3 8" id="KW-0418">Kinase</keyword>
<keyword evidence="1 8" id="KW-0808">Transferase</keyword>
<feature type="compositionally biased region" description="Basic and acidic residues" evidence="6">
    <location>
        <begin position="816"/>
        <end position="825"/>
    </location>
</feature>
<dbReference type="CDD" id="cd14014">
    <property type="entry name" value="STKc_PknB_like"/>
    <property type="match status" value="1"/>
</dbReference>
<feature type="binding site" evidence="5">
    <location>
        <position position="133"/>
    </location>
    <ligand>
        <name>ATP</name>
        <dbReference type="ChEBI" id="CHEBI:30616"/>
    </ligand>
</feature>
<dbReference type="EMBL" id="WTPX01000008">
    <property type="protein sequence ID" value="NNJ24406.1"/>
    <property type="molecule type" value="Genomic_DNA"/>
</dbReference>
<feature type="region of interest" description="Disordered" evidence="6">
    <location>
        <begin position="816"/>
        <end position="862"/>
    </location>
</feature>
<dbReference type="EC" id="2.7.11.1" evidence="8"/>
<dbReference type="PROSITE" id="PS50011">
    <property type="entry name" value="PROTEIN_KINASE_DOM"/>
    <property type="match status" value="1"/>
</dbReference>
<dbReference type="PANTHER" id="PTHR43289:SF6">
    <property type="entry name" value="SERINE_THREONINE-PROTEIN KINASE NEKL-3"/>
    <property type="match status" value="1"/>
</dbReference>
<evidence type="ECO:0000259" key="7">
    <source>
        <dbReference type="PROSITE" id="PS50011"/>
    </source>
</evidence>
<sequence>MTRAAAPRTERSKTSIIRATGGVLLSPDDDGGTHTVDAPAPPPWAAVSHTVLRPPVDDPSSSSEVSPSADASPSVLDGADLKRRLFPAIGEDDPALSGCVLDHFRIEERIGHGGMGSVFRATDERLQRTVALKVLSPAHSRDRASVLRFRNEARSAARLDHPNIARAFYVGEDRGLHFIAFEFVTGRTVRDLLQTHGPLSPPDAVSITRQVAEALHHCADSGVVHRDVKPSNVIVTPDGIVKLVDLGLARKEAADSVGDLTVAGTTLGTFDYIAPEQAKDPRVADVRSDMYSLGCTLFHMLAGRPPYPEGTVLQKLLDHQNPQTPDVRVFNPKVPAPLADLCRAMMASDPLLRPQTPEALLDELDDMPGVRGLRPRRPMRAMPLLNTMATVTLAAALSVFAWVRWPAPTPDPEEEEGVESAEVKTQANAPAVASRPLAPPRFVVGGSDDVAPRGFSSLDAAIEDAYRGEEISVNVDGPVEFVLKRPLTLTGKTLTLKAGKRPDGSLYQPRLKAFANYQAPQSLFHLTGAANLTLENLSLSFELQSRAYGWTMFSVGDSDRLTMRDCTVTLVNVDERADTNCLLLVRGYQPPTSGLTELADPDRKDRATEGEFFVSAERCLLRGHGDLVRVEPDRGGWLEFSQTAVAVQAAAVRMGGADAESPMPSTEAGRVHLKLQNSTLLFGEALLDLRWKSMLGERPPLPLNVFATDSLFVDAGEGVLIRTRGGDDQDEFLDRLEWTGAGINRYLLDRFWIASGTTTQILNPAETYSDWVEMAETPASPVMDMGAQHRGVELEPDYRGRFPNLISRQDVEPRLSDVAVDRSAEVETDDEAVPPAAFENGDIPGVDTERLPPPPGIRTAQP</sequence>
<feature type="domain" description="Protein kinase" evidence="7">
    <location>
        <begin position="104"/>
        <end position="370"/>
    </location>
</feature>
<dbReference type="Gene3D" id="3.30.200.20">
    <property type="entry name" value="Phosphorylase Kinase, domain 1"/>
    <property type="match status" value="1"/>
</dbReference>
<dbReference type="Gene3D" id="1.10.510.10">
    <property type="entry name" value="Transferase(Phosphotransferase) domain 1"/>
    <property type="match status" value="1"/>
</dbReference>
<protein>
    <submittedName>
        <fullName evidence="8">Serine/threonine-protein kinase PknD</fullName>
        <ecNumber evidence="8">2.7.11.1</ecNumber>
    </submittedName>
</protein>
<keyword evidence="4 5" id="KW-0067">ATP-binding</keyword>
<evidence type="ECO:0000256" key="4">
    <source>
        <dbReference type="ARBA" id="ARBA00022840"/>
    </source>
</evidence>
<evidence type="ECO:0000256" key="6">
    <source>
        <dbReference type="SAM" id="MobiDB-lite"/>
    </source>
</evidence>
<dbReference type="InterPro" id="IPR000719">
    <property type="entry name" value="Prot_kinase_dom"/>
</dbReference>
<dbReference type="InterPro" id="IPR008271">
    <property type="entry name" value="Ser/Thr_kinase_AS"/>
</dbReference>
<dbReference type="RefSeq" id="WP_171183322.1">
    <property type="nucleotide sequence ID" value="NZ_WTPX01000008.1"/>
</dbReference>
<keyword evidence="9" id="KW-1185">Reference proteome</keyword>
<accession>A0ABX1VBI3</accession>
<reference evidence="8 9" key="1">
    <citation type="journal article" date="2020" name="Syst. Appl. Microbiol.">
        <title>Alienimonas chondri sp. nov., a novel planctomycete isolated from the biofilm of the red alga Chondrus crispus.</title>
        <authorList>
            <person name="Vitorino I."/>
            <person name="Albuquerque L."/>
            <person name="Wiegand S."/>
            <person name="Kallscheuer N."/>
            <person name="da Costa M.S."/>
            <person name="Lobo-da-Cunha A."/>
            <person name="Jogler C."/>
            <person name="Lage O.M."/>
        </authorList>
    </citation>
    <scope>NUCLEOTIDE SEQUENCE [LARGE SCALE GENOMIC DNA]</scope>
    <source>
        <strain evidence="8 9">LzC2</strain>
    </source>
</reference>